<keyword evidence="7" id="KW-1185">Reference proteome</keyword>
<dbReference type="KEGG" id="cthd:CDO33_15360"/>
<dbReference type="KEGG" id="cthd:CDO33_03775"/>
<dbReference type="Pfam" id="PF22483">
    <property type="entry name" value="Mu-transpos_C_2"/>
    <property type="match status" value="1"/>
</dbReference>
<dbReference type="KEGG" id="cthd:CDO33_17490"/>
<accession>A0A2K2F5V5</accession>
<keyword evidence="4" id="KW-0233">DNA recombination</keyword>
<feature type="domain" description="HTH IS21-type" evidence="5">
    <location>
        <begin position="6"/>
        <end position="69"/>
    </location>
</feature>
<dbReference type="OrthoDB" id="3193769at2"/>
<name>A0A2K2F5V5_9CLOT</name>
<proteinExistence type="inferred from homology"/>
<dbReference type="RefSeq" id="WP_103083304.1">
    <property type="nucleotide sequence ID" value="NZ_CP021850.1"/>
</dbReference>
<evidence type="ECO:0000256" key="3">
    <source>
        <dbReference type="ARBA" id="ARBA00023125"/>
    </source>
</evidence>
<gene>
    <name evidence="6" type="ORF">CDQ84_19040</name>
</gene>
<protein>
    <submittedName>
        <fullName evidence="6">IS21 family transposase</fullName>
    </submittedName>
</protein>
<dbReference type="InterPro" id="IPR054353">
    <property type="entry name" value="IstA-like_C"/>
</dbReference>
<evidence type="ECO:0000313" key="7">
    <source>
        <dbReference type="Proteomes" id="UP000236151"/>
    </source>
</evidence>
<dbReference type="PANTHER" id="PTHR35004">
    <property type="entry name" value="TRANSPOSASE RV3428C-RELATED"/>
    <property type="match status" value="1"/>
</dbReference>
<evidence type="ECO:0000313" key="6">
    <source>
        <dbReference type="EMBL" id="PNT91896.1"/>
    </source>
</evidence>
<dbReference type="KEGG" id="cthd:CDO33_01640"/>
<dbReference type="Proteomes" id="UP000236151">
    <property type="component" value="Unassembled WGS sequence"/>
</dbReference>
<reference evidence="6 7" key="1">
    <citation type="submission" date="2017-06" db="EMBL/GenBank/DDBJ databases">
        <title>Investigating the central metabolism of Clostridium thermosuccinogenes.</title>
        <authorList>
            <person name="Koendjbiharie J.G."/>
            <person name="van Kranenburg R."/>
        </authorList>
    </citation>
    <scope>NUCLEOTIDE SEQUENCE [LARGE SCALE GENOMIC DNA]</scope>
    <source>
        <strain evidence="6 7">DSM 5806</strain>
    </source>
</reference>
<evidence type="ECO:0000256" key="2">
    <source>
        <dbReference type="ARBA" id="ARBA00022578"/>
    </source>
</evidence>
<dbReference type="GO" id="GO:0032196">
    <property type="term" value="P:transposition"/>
    <property type="evidence" value="ECO:0007669"/>
    <property type="project" value="UniProtKB-KW"/>
</dbReference>
<dbReference type="EMBL" id="NIOJ01000122">
    <property type="protein sequence ID" value="PNT91896.1"/>
    <property type="molecule type" value="Genomic_DNA"/>
</dbReference>
<comment type="caution">
    <text evidence="6">The sequence shown here is derived from an EMBL/GenBank/DDBJ whole genome shotgun (WGS) entry which is preliminary data.</text>
</comment>
<dbReference type="PROSITE" id="PS50531">
    <property type="entry name" value="HTH_IS21"/>
    <property type="match status" value="1"/>
</dbReference>
<dbReference type="GO" id="GO:0003677">
    <property type="term" value="F:DNA binding"/>
    <property type="evidence" value="ECO:0007669"/>
    <property type="project" value="UniProtKB-KW"/>
</dbReference>
<sequence length="501" mass="58770">MLTMADIKYIKDLSDKKGLSLREISRITGFNFRTVQKYVDKDDWSKPLTRKKNSKSVLDSFAKTIDEWLEADLKAPRKQRHTAKRIYNRLSKLYKDEFTVSYRTVARYVAEKKRKLYGSNESYIPLYHPAGEAQLDFGMAEFVENGIRYEGCYVAMSFPYSNGGYIQAYKGTNIECLLQGMQNIFNHMGRVPTCIWFDNDKAVVKKILTNGEREVTDAFNRFRLHYGFESNFCNPDSGHEKGHVENKVGYSRRNMLVPVPEFKDLQEFNKNLLIECDEDMHRKHYLKDILIKTLFEQDKKAMKPLPKAEYEIYRLEKVKSDKYGKVNFENRKYSASPEHAQRELFVKANAFNVWILDDQYQVVQWHNRLYGKQKESMKWEPYLVLMSNRPNAIKYTGFFQQLPQTLQEYLSGCDYEQKKATLRMLKKMVANSELETAVDAFNYCVQKGIQDLDSIWARYYSMVFANAPIPDIVVKDEIPCLSYEVNNSIYDDLLERGLPHA</sequence>
<comment type="similarity">
    <text evidence="1">Belongs to the transposase IS21/IS408/IS1162 family.</text>
</comment>
<evidence type="ECO:0000256" key="4">
    <source>
        <dbReference type="ARBA" id="ARBA00023172"/>
    </source>
</evidence>
<organism evidence="6 7">
    <name type="scientific">Clostridium thermosuccinogenes</name>
    <dbReference type="NCBI Taxonomy" id="84032"/>
    <lineage>
        <taxon>Bacteria</taxon>
        <taxon>Bacillati</taxon>
        <taxon>Bacillota</taxon>
        <taxon>Clostridia</taxon>
        <taxon>Eubacteriales</taxon>
        <taxon>Clostridiaceae</taxon>
        <taxon>Clostridium</taxon>
    </lineage>
</organism>
<dbReference type="GO" id="GO:0006310">
    <property type="term" value="P:DNA recombination"/>
    <property type="evidence" value="ECO:0007669"/>
    <property type="project" value="UniProtKB-KW"/>
</dbReference>
<evidence type="ECO:0000256" key="1">
    <source>
        <dbReference type="ARBA" id="ARBA00009277"/>
    </source>
</evidence>
<dbReference type="InterPro" id="IPR017894">
    <property type="entry name" value="HTH_IS21_transposase_type"/>
</dbReference>
<keyword evidence="2" id="KW-0815">Transposition</keyword>
<dbReference type="PANTHER" id="PTHR35004:SF7">
    <property type="entry name" value="INTEGRASE PROTEIN"/>
    <property type="match status" value="1"/>
</dbReference>
<dbReference type="NCBIfam" id="NF033546">
    <property type="entry name" value="transpos_IS21"/>
    <property type="match status" value="1"/>
</dbReference>
<dbReference type="AlphaFoldDB" id="A0A2K2F5V5"/>
<dbReference type="KEGG" id="cthd:CDO33_02645"/>
<keyword evidence="3" id="KW-0238">DNA-binding</keyword>
<evidence type="ECO:0000259" key="5">
    <source>
        <dbReference type="PROSITE" id="PS50531"/>
    </source>
</evidence>